<dbReference type="InterPro" id="IPR051617">
    <property type="entry name" value="UNC-93-like_regulator"/>
</dbReference>
<dbReference type="AlphaFoldDB" id="A0A183GS78"/>
<dbReference type="OrthoDB" id="196103at2759"/>
<dbReference type="EMBL" id="UZAH01038098">
    <property type="protein sequence ID" value="VDP52005.1"/>
    <property type="molecule type" value="Genomic_DNA"/>
</dbReference>
<proteinExistence type="predicted"/>
<evidence type="ECO:0000256" key="3">
    <source>
        <dbReference type="ARBA" id="ARBA00022989"/>
    </source>
</evidence>
<organism evidence="7 8">
    <name type="scientific">Heligmosomoides polygyrus</name>
    <name type="common">Parasitic roundworm</name>
    <dbReference type="NCBI Taxonomy" id="6339"/>
    <lineage>
        <taxon>Eukaryota</taxon>
        <taxon>Metazoa</taxon>
        <taxon>Ecdysozoa</taxon>
        <taxon>Nematoda</taxon>
        <taxon>Chromadorea</taxon>
        <taxon>Rhabditida</taxon>
        <taxon>Rhabditina</taxon>
        <taxon>Rhabditomorpha</taxon>
        <taxon>Strongyloidea</taxon>
        <taxon>Heligmosomidae</taxon>
        <taxon>Heligmosomoides</taxon>
    </lineage>
</organism>
<protein>
    <submittedName>
        <fullName evidence="8">MARVEL domain-containing protein</fullName>
    </submittedName>
</protein>
<accession>A0A183GS78</accession>
<reference evidence="8" key="2">
    <citation type="submission" date="2019-09" db="UniProtKB">
        <authorList>
            <consortium name="WormBaseParasite"/>
        </authorList>
    </citation>
    <scope>IDENTIFICATION</scope>
</reference>
<comment type="subcellular location">
    <subcellularLocation>
        <location evidence="1">Membrane</location>
        <topology evidence="1">Multi-pass membrane protein</topology>
    </subcellularLocation>
</comment>
<feature type="transmembrane region" description="Helical" evidence="5">
    <location>
        <begin position="85"/>
        <end position="105"/>
    </location>
</feature>
<evidence type="ECO:0000256" key="1">
    <source>
        <dbReference type="ARBA" id="ARBA00004141"/>
    </source>
</evidence>
<feature type="transmembrane region" description="Helical" evidence="5">
    <location>
        <begin position="55"/>
        <end position="78"/>
    </location>
</feature>
<keyword evidence="7" id="KW-1185">Reference proteome</keyword>
<evidence type="ECO:0000313" key="8">
    <source>
        <dbReference type="WBParaSite" id="HPBE_0002554801-mRNA-1"/>
    </source>
</evidence>
<reference evidence="6 7" key="1">
    <citation type="submission" date="2018-11" db="EMBL/GenBank/DDBJ databases">
        <authorList>
            <consortium name="Pathogen Informatics"/>
        </authorList>
    </citation>
    <scope>NUCLEOTIDE SEQUENCE [LARGE SCALE GENOMIC DNA]</scope>
</reference>
<keyword evidence="3 5" id="KW-1133">Transmembrane helix</keyword>
<evidence type="ECO:0000313" key="6">
    <source>
        <dbReference type="EMBL" id="VDP52005.1"/>
    </source>
</evidence>
<dbReference type="Proteomes" id="UP000050761">
    <property type="component" value="Unassembled WGS sequence"/>
</dbReference>
<dbReference type="InterPro" id="IPR010291">
    <property type="entry name" value="Ion_channel_UNC-93"/>
</dbReference>
<accession>A0A3P8F8W7</accession>
<dbReference type="Pfam" id="PF05978">
    <property type="entry name" value="UNC-93"/>
    <property type="match status" value="1"/>
</dbReference>
<dbReference type="PANTHER" id="PTHR23294">
    <property type="entry name" value="ET TRANSLATION PRODUCT-RELATED"/>
    <property type="match status" value="1"/>
</dbReference>
<evidence type="ECO:0000256" key="5">
    <source>
        <dbReference type="SAM" id="Phobius"/>
    </source>
</evidence>
<dbReference type="WBParaSite" id="HPBE_0002554801-mRNA-1">
    <property type="protein sequence ID" value="HPBE_0002554801-mRNA-1"/>
    <property type="gene ID" value="HPBE_0002554801"/>
</dbReference>
<feature type="transmembrane region" description="Helical" evidence="5">
    <location>
        <begin position="12"/>
        <end position="35"/>
    </location>
</feature>
<keyword evidence="2 5" id="KW-0812">Transmembrane</keyword>
<name>A0A183GS78_HELPZ</name>
<evidence type="ECO:0000313" key="7">
    <source>
        <dbReference type="Proteomes" id="UP000050761"/>
    </source>
</evidence>
<evidence type="ECO:0000256" key="2">
    <source>
        <dbReference type="ARBA" id="ARBA00022692"/>
    </source>
</evidence>
<dbReference type="GO" id="GO:0016020">
    <property type="term" value="C:membrane"/>
    <property type="evidence" value="ECO:0007669"/>
    <property type="project" value="UniProtKB-SubCell"/>
</dbReference>
<gene>
    <name evidence="6" type="ORF">HPBE_LOCUS25547</name>
</gene>
<evidence type="ECO:0000256" key="4">
    <source>
        <dbReference type="ARBA" id="ARBA00023136"/>
    </source>
</evidence>
<sequence length="145" mass="16429">MPSLRPRTHEIVSCVQFGFASMFMFAGYLSTSFIAESIIHSIYQDNPNTISQFAGYYGAVPFQWSLVLGSSLFALYYIGFFRVTWWYFYLSQVFVGFSYALSSALNGKKCVAVYNNGEGAYLSEHSSWRTLESNTAIEIAIGHQW</sequence>
<dbReference type="PANTHER" id="PTHR23294:SF18">
    <property type="entry name" value="UNC93-LIKE PROTEIN MFSD11"/>
    <property type="match status" value="1"/>
</dbReference>
<keyword evidence="4 5" id="KW-0472">Membrane</keyword>